<dbReference type="Gene3D" id="1.10.1740.10">
    <property type="match status" value="1"/>
</dbReference>
<dbReference type="GO" id="GO:0003677">
    <property type="term" value="F:DNA binding"/>
    <property type="evidence" value="ECO:0007669"/>
    <property type="project" value="InterPro"/>
</dbReference>
<dbReference type="GO" id="GO:0006352">
    <property type="term" value="P:DNA-templated transcription initiation"/>
    <property type="evidence" value="ECO:0007669"/>
    <property type="project" value="InterPro"/>
</dbReference>
<dbReference type="InterPro" id="IPR013324">
    <property type="entry name" value="RNA_pol_sigma_r3/r4-like"/>
</dbReference>
<dbReference type="STRING" id="1003.SAMN04488541_100794"/>
<protein>
    <submittedName>
        <fullName evidence="8">RNA polymerase sigma factor, sigma-70 family</fullName>
    </submittedName>
</protein>
<dbReference type="InterPro" id="IPR007627">
    <property type="entry name" value="RNA_pol_sigma70_r2"/>
</dbReference>
<evidence type="ECO:0000256" key="1">
    <source>
        <dbReference type="ARBA" id="ARBA00010641"/>
    </source>
</evidence>
<reference evidence="8 9" key="1">
    <citation type="submission" date="2016-10" db="EMBL/GenBank/DDBJ databases">
        <authorList>
            <person name="de Groot N.N."/>
        </authorList>
    </citation>
    <scope>NUCLEOTIDE SEQUENCE [LARGE SCALE GENOMIC DNA]</scope>
    <source>
        <strain>GEY</strain>
        <strain evidence="9">DSM 9560</strain>
    </source>
</reference>
<proteinExistence type="inferred from homology"/>
<evidence type="ECO:0000256" key="4">
    <source>
        <dbReference type="ARBA" id="ARBA00023163"/>
    </source>
</evidence>
<evidence type="ECO:0000256" key="3">
    <source>
        <dbReference type="ARBA" id="ARBA00023082"/>
    </source>
</evidence>
<feature type="coiled-coil region" evidence="5">
    <location>
        <begin position="111"/>
        <end position="138"/>
    </location>
</feature>
<keyword evidence="2" id="KW-0805">Transcription regulation</keyword>
<dbReference type="RefSeq" id="WP_091541526.1">
    <property type="nucleotide sequence ID" value="NZ_FONY01000007.1"/>
</dbReference>
<dbReference type="PANTHER" id="PTHR43133:SF46">
    <property type="entry name" value="RNA POLYMERASE SIGMA-70 FACTOR ECF SUBFAMILY"/>
    <property type="match status" value="1"/>
</dbReference>
<feature type="domain" description="RNA polymerase sigma factor 70 region 4 type 2" evidence="7">
    <location>
        <begin position="123"/>
        <end position="173"/>
    </location>
</feature>
<dbReference type="Pfam" id="PF08281">
    <property type="entry name" value="Sigma70_r4_2"/>
    <property type="match status" value="1"/>
</dbReference>
<dbReference type="NCBIfam" id="TIGR02937">
    <property type="entry name" value="sigma70-ECF"/>
    <property type="match status" value="1"/>
</dbReference>
<dbReference type="PANTHER" id="PTHR43133">
    <property type="entry name" value="RNA POLYMERASE ECF-TYPE SIGMA FACTO"/>
    <property type="match status" value="1"/>
</dbReference>
<comment type="similarity">
    <text evidence="1">Belongs to the sigma-70 factor family. ECF subfamily.</text>
</comment>
<dbReference type="SUPFAM" id="SSF88946">
    <property type="entry name" value="Sigma2 domain of RNA polymerase sigma factors"/>
    <property type="match status" value="1"/>
</dbReference>
<evidence type="ECO:0000313" key="8">
    <source>
        <dbReference type="EMBL" id="SFE81979.1"/>
    </source>
</evidence>
<evidence type="ECO:0000256" key="2">
    <source>
        <dbReference type="ARBA" id="ARBA00023015"/>
    </source>
</evidence>
<keyword evidence="9" id="KW-1185">Reference proteome</keyword>
<dbReference type="AlphaFoldDB" id="A0A1I2DNH8"/>
<dbReference type="EMBL" id="FONY01000007">
    <property type="protein sequence ID" value="SFE81979.1"/>
    <property type="molecule type" value="Genomic_DNA"/>
</dbReference>
<name>A0A1I2DNH8_9BACT</name>
<keyword evidence="3" id="KW-0731">Sigma factor</keyword>
<feature type="domain" description="RNA polymerase sigma-70 region 2" evidence="6">
    <location>
        <begin position="22"/>
        <end position="88"/>
    </location>
</feature>
<dbReference type="Gene3D" id="1.10.10.10">
    <property type="entry name" value="Winged helix-like DNA-binding domain superfamily/Winged helix DNA-binding domain"/>
    <property type="match status" value="1"/>
</dbReference>
<keyword evidence="5" id="KW-0175">Coiled coil</keyword>
<dbReference type="CDD" id="cd06171">
    <property type="entry name" value="Sigma70_r4"/>
    <property type="match status" value="1"/>
</dbReference>
<dbReference type="SUPFAM" id="SSF88659">
    <property type="entry name" value="Sigma3 and sigma4 domains of RNA polymerase sigma factors"/>
    <property type="match status" value="1"/>
</dbReference>
<evidence type="ECO:0000256" key="5">
    <source>
        <dbReference type="SAM" id="Coils"/>
    </source>
</evidence>
<dbReference type="GO" id="GO:0016987">
    <property type="term" value="F:sigma factor activity"/>
    <property type="evidence" value="ECO:0007669"/>
    <property type="project" value="UniProtKB-KW"/>
</dbReference>
<organism evidence="8 9">
    <name type="scientific">Thermoflexibacter ruber</name>
    <dbReference type="NCBI Taxonomy" id="1003"/>
    <lineage>
        <taxon>Bacteria</taxon>
        <taxon>Pseudomonadati</taxon>
        <taxon>Bacteroidota</taxon>
        <taxon>Cytophagia</taxon>
        <taxon>Cytophagales</taxon>
        <taxon>Thermoflexibacteraceae</taxon>
        <taxon>Thermoflexibacter</taxon>
    </lineage>
</organism>
<dbReference type="InterPro" id="IPR013249">
    <property type="entry name" value="RNA_pol_sigma70_r4_t2"/>
</dbReference>
<dbReference type="OrthoDB" id="9150024at2"/>
<dbReference type="Proteomes" id="UP000199513">
    <property type="component" value="Unassembled WGS sequence"/>
</dbReference>
<sequence length="194" mass="23518">MENDRQLWQAFKQGDRHAYEQIYRLHVRVLYEYAYRFVVDKQFISDCLQDVFVDIWEKREKLAETDRIQFYLIKALRNRILRSLEKHKKWINADGQEENLPFQLIASVETLLIEEQQSQELQQRLQQAIQQLSERQKEAIYLRFYQNMSYEDIAAILGVEQQSAYNLIFRALEVLRKKMNLSILAILVLLHFRF</sequence>
<dbReference type="InterPro" id="IPR036388">
    <property type="entry name" value="WH-like_DNA-bd_sf"/>
</dbReference>
<gene>
    <name evidence="8" type="ORF">SAMN04488541_100794</name>
</gene>
<evidence type="ECO:0000259" key="7">
    <source>
        <dbReference type="Pfam" id="PF08281"/>
    </source>
</evidence>
<dbReference type="InterPro" id="IPR039425">
    <property type="entry name" value="RNA_pol_sigma-70-like"/>
</dbReference>
<dbReference type="InterPro" id="IPR013325">
    <property type="entry name" value="RNA_pol_sigma_r2"/>
</dbReference>
<keyword evidence="4" id="KW-0804">Transcription</keyword>
<evidence type="ECO:0000259" key="6">
    <source>
        <dbReference type="Pfam" id="PF04542"/>
    </source>
</evidence>
<accession>A0A1I2DNH8</accession>
<evidence type="ECO:0000313" key="9">
    <source>
        <dbReference type="Proteomes" id="UP000199513"/>
    </source>
</evidence>
<dbReference type="InterPro" id="IPR014284">
    <property type="entry name" value="RNA_pol_sigma-70_dom"/>
</dbReference>
<dbReference type="Pfam" id="PF04542">
    <property type="entry name" value="Sigma70_r2"/>
    <property type="match status" value="1"/>
</dbReference>